<dbReference type="Gramene" id="TraesNOR1A03G00153720.2">
    <property type="protein sequence ID" value="TraesNOR1A03G00153720.2"/>
    <property type="gene ID" value="TraesNOR1A03G00153720"/>
</dbReference>
<sequence>MAMAALRCAAGRRLAGGGRLLPPALSRLRPAAPGLGRPNLTLTQALSSHGKEEAGREVLEQIQEKKERLYDLILRHGYKRNDGSMCYSNVQLMHHLSAHIKPRPQSIAWYSTYFLCPFFFLSLLVIHAICCFSSFIYMTTMNKCLLHLTWTIYRRYLRKVHSLYILWMCLSPGISAYAIWNIYKAGGNNLGAVQQGGQELSNKNCIG</sequence>
<reference evidence="2" key="2">
    <citation type="submission" date="2018-10" db="UniProtKB">
        <authorList>
            <consortium name="EnsemblPlants"/>
        </authorList>
    </citation>
    <scope>IDENTIFICATION</scope>
</reference>
<dbReference type="Proteomes" id="UP000019116">
    <property type="component" value="Chromosome 1A"/>
</dbReference>
<accession>A0A3B5Y4Z3</accession>
<evidence type="ECO:0000313" key="3">
    <source>
        <dbReference type="Proteomes" id="UP000019116"/>
    </source>
</evidence>
<organism evidence="2">
    <name type="scientific">Triticum aestivum</name>
    <name type="common">Wheat</name>
    <dbReference type="NCBI Taxonomy" id="4565"/>
    <lineage>
        <taxon>Eukaryota</taxon>
        <taxon>Viridiplantae</taxon>
        <taxon>Streptophyta</taxon>
        <taxon>Embryophyta</taxon>
        <taxon>Tracheophyta</taxon>
        <taxon>Spermatophyta</taxon>
        <taxon>Magnoliopsida</taxon>
        <taxon>Liliopsida</taxon>
        <taxon>Poales</taxon>
        <taxon>Poaceae</taxon>
        <taxon>BOP clade</taxon>
        <taxon>Pooideae</taxon>
        <taxon>Triticodae</taxon>
        <taxon>Triticeae</taxon>
        <taxon>Triticinae</taxon>
        <taxon>Triticum</taxon>
    </lineage>
</organism>
<evidence type="ECO:0000256" key="1">
    <source>
        <dbReference type="SAM" id="Phobius"/>
    </source>
</evidence>
<protein>
    <submittedName>
        <fullName evidence="2">Uncharacterized protein</fullName>
    </submittedName>
</protein>
<dbReference type="Gramene" id="TraesSTA1A03G00153400.2">
    <property type="protein sequence ID" value="TraesSTA1A03G00153400.2"/>
    <property type="gene ID" value="TraesSTA1A03G00153400"/>
</dbReference>
<keyword evidence="1" id="KW-0812">Transmembrane</keyword>
<evidence type="ECO:0000313" key="2">
    <source>
        <dbReference type="EnsemblPlants" id="TraesCS1A02G359400.2"/>
    </source>
</evidence>
<proteinExistence type="predicted"/>
<keyword evidence="1" id="KW-0472">Membrane</keyword>
<dbReference type="AlphaFoldDB" id="A0A3B5Y4Z3"/>
<dbReference type="OrthoDB" id="645837at2759"/>
<dbReference type="Gramene" id="TraesCS1A03G0877600.2">
    <property type="protein sequence ID" value="TraesCS1A03G0877600.2.CDS"/>
    <property type="gene ID" value="TraesCS1A03G0877600"/>
</dbReference>
<gene>
    <name evidence="2" type="primary">LOC123180195</name>
</gene>
<keyword evidence="1" id="KW-1133">Transmembrane helix</keyword>
<feature type="transmembrane region" description="Helical" evidence="1">
    <location>
        <begin position="165"/>
        <end position="183"/>
    </location>
</feature>
<dbReference type="Gramene" id="TraesCS1A02G359400.2">
    <property type="protein sequence ID" value="TraesCS1A02G359400.2"/>
    <property type="gene ID" value="TraesCS1A02G359400"/>
</dbReference>
<keyword evidence="3" id="KW-1185">Reference proteome</keyword>
<reference evidence="2" key="1">
    <citation type="submission" date="2018-08" db="EMBL/GenBank/DDBJ databases">
        <authorList>
            <person name="Rossello M."/>
        </authorList>
    </citation>
    <scope>NUCLEOTIDE SEQUENCE [LARGE SCALE GENOMIC DNA]</scope>
    <source>
        <strain evidence="2">cv. Chinese Spring</strain>
    </source>
</reference>
<name>A0A3B5Y4Z3_WHEAT</name>
<feature type="transmembrane region" description="Helical" evidence="1">
    <location>
        <begin position="107"/>
        <end position="129"/>
    </location>
</feature>
<dbReference type="EnsemblPlants" id="TraesCS1A02G359400.2">
    <property type="protein sequence ID" value="TraesCS1A02G359400.2"/>
    <property type="gene ID" value="TraesCS1A02G359400"/>
</dbReference>